<keyword evidence="1" id="KW-0472">Membrane</keyword>
<evidence type="ECO:0000313" key="2">
    <source>
        <dbReference type="EMBL" id="QQK75372.1"/>
    </source>
</evidence>
<keyword evidence="1" id="KW-0812">Transmembrane</keyword>
<feature type="transmembrane region" description="Helical" evidence="1">
    <location>
        <begin position="37"/>
        <end position="58"/>
    </location>
</feature>
<dbReference type="KEGG" id="scia:HUG15_07075"/>
<dbReference type="Proteomes" id="UP000595823">
    <property type="component" value="Chromosome"/>
</dbReference>
<name>A0A7T6Z2A4_9BACI</name>
<dbReference type="EMBL" id="CP054705">
    <property type="protein sequence ID" value="QQK75372.1"/>
    <property type="molecule type" value="Genomic_DNA"/>
</dbReference>
<evidence type="ECO:0000256" key="1">
    <source>
        <dbReference type="SAM" id="Phobius"/>
    </source>
</evidence>
<keyword evidence="3" id="KW-1185">Reference proteome</keyword>
<dbReference type="AlphaFoldDB" id="A0A7T6Z2A4"/>
<keyword evidence="1" id="KW-1133">Transmembrane helix</keyword>
<evidence type="ECO:0000313" key="3">
    <source>
        <dbReference type="Proteomes" id="UP000595823"/>
    </source>
</evidence>
<organism evidence="2 3">
    <name type="scientific">Salicibibacter cibarius</name>
    <dbReference type="NCBI Taxonomy" id="2743000"/>
    <lineage>
        <taxon>Bacteria</taxon>
        <taxon>Bacillati</taxon>
        <taxon>Bacillota</taxon>
        <taxon>Bacilli</taxon>
        <taxon>Bacillales</taxon>
        <taxon>Bacillaceae</taxon>
        <taxon>Salicibibacter</taxon>
    </lineage>
</organism>
<protein>
    <submittedName>
        <fullName evidence="2">Uncharacterized protein</fullName>
    </submittedName>
</protein>
<accession>A0A7T6Z2A4</accession>
<gene>
    <name evidence="2" type="ORF">HUG15_07075</name>
</gene>
<reference evidence="2 3" key="1">
    <citation type="submission" date="2020-06" db="EMBL/GenBank/DDBJ databases">
        <title>Genomic analysis of Salicibibacter sp. NKC5-3.</title>
        <authorList>
            <person name="Oh Y.J."/>
        </authorList>
    </citation>
    <scope>NUCLEOTIDE SEQUENCE [LARGE SCALE GENOMIC DNA]</scope>
    <source>
        <strain evidence="2 3">NKC5-3</strain>
    </source>
</reference>
<sequence>MNAVKYSPFLTAIIIILSLTYTSTISAAEAIDDAEGGAGWVPTAALLLIMIGALVFFISRRNK</sequence>
<proteinExistence type="predicted"/>
<dbReference type="RefSeq" id="WP_200128025.1">
    <property type="nucleotide sequence ID" value="NZ_CP054705.1"/>
</dbReference>